<feature type="region of interest" description="Disordered" evidence="1">
    <location>
        <begin position="16"/>
        <end position="45"/>
    </location>
</feature>
<sequence length="123" mass="13527">MHLFTVFLMFGLPSKSTDDEEAKKKARSARFAPVTKTDPTEEEKKKARALRFSKTASGAPSLNGNGTSEQILLAFVTLSGGQSRLPEEKCLLVDFVVPGRFRVLETCKTNDDFVPKKGPSYGK</sequence>
<dbReference type="OrthoDB" id="5837849at2759"/>
<protein>
    <submittedName>
        <fullName evidence="3">Uncharacterized protein</fullName>
    </submittedName>
</protein>
<dbReference type="AlphaFoldDB" id="A0A835LJJ0"/>
<proteinExistence type="predicted"/>
<dbReference type="PANTHER" id="PTHR47701">
    <property type="entry name" value="PROTEIN MODIFIER OF SNC1 11"/>
    <property type="match status" value="1"/>
</dbReference>
<keyword evidence="2" id="KW-0732">Signal</keyword>
<evidence type="ECO:0000256" key="1">
    <source>
        <dbReference type="SAM" id="MobiDB-lite"/>
    </source>
</evidence>
<dbReference type="InterPro" id="IPR044209">
    <property type="entry name" value="MOS11"/>
</dbReference>
<feature type="chain" id="PRO_5032898817" evidence="2">
    <location>
        <begin position="17"/>
        <end position="123"/>
    </location>
</feature>
<accession>A0A835LJJ0</accession>
<dbReference type="GO" id="GO:0016973">
    <property type="term" value="P:poly(A)+ mRNA export from nucleus"/>
    <property type="evidence" value="ECO:0007669"/>
    <property type="project" value="InterPro"/>
</dbReference>
<feature type="signal peptide" evidence="2">
    <location>
        <begin position="1"/>
        <end position="16"/>
    </location>
</feature>
<comment type="caution">
    <text evidence="3">The sequence shown here is derived from an EMBL/GenBank/DDBJ whole genome shotgun (WGS) entry which is preliminary data.</text>
</comment>
<keyword evidence="4" id="KW-1185">Reference proteome</keyword>
<dbReference type="Proteomes" id="UP000631114">
    <property type="component" value="Unassembled WGS sequence"/>
</dbReference>
<gene>
    <name evidence="3" type="ORF">IFM89_026679</name>
</gene>
<name>A0A835LJJ0_9MAGN</name>
<evidence type="ECO:0000256" key="2">
    <source>
        <dbReference type="SAM" id="SignalP"/>
    </source>
</evidence>
<dbReference type="GO" id="GO:0005634">
    <property type="term" value="C:nucleus"/>
    <property type="evidence" value="ECO:0007669"/>
    <property type="project" value="TreeGrafter"/>
</dbReference>
<dbReference type="EMBL" id="JADFTS010000009">
    <property type="protein sequence ID" value="KAF9589646.1"/>
    <property type="molecule type" value="Genomic_DNA"/>
</dbReference>
<evidence type="ECO:0000313" key="3">
    <source>
        <dbReference type="EMBL" id="KAF9589646.1"/>
    </source>
</evidence>
<dbReference type="PANTHER" id="PTHR47701:SF2">
    <property type="entry name" value="PROTEIN MODIFIER OF SNC1 11"/>
    <property type="match status" value="1"/>
</dbReference>
<evidence type="ECO:0000313" key="4">
    <source>
        <dbReference type="Proteomes" id="UP000631114"/>
    </source>
</evidence>
<reference evidence="3 4" key="1">
    <citation type="submission" date="2020-10" db="EMBL/GenBank/DDBJ databases">
        <title>The Coptis chinensis genome and diversification of protoberbering-type alkaloids.</title>
        <authorList>
            <person name="Wang B."/>
            <person name="Shu S."/>
            <person name="Song C."/>
            <person name="Liu Y."/>
        </authorList>
    </citation>
    <scope>NUCLEOTIDE SEQUENCE [LARGE SCALE GENOMIC DNA]</scope>
    <source>
        <strain evidence="3">HL-2020</strain>
        <tissue evidence="3">Leaf</tissue>
    </source>
</reference>
<organism evidence="3 4">
    <name type="scientific">Coptis chinensis</name>
    <dbReference type="NCBI Taxonomy" id="261450"/>
    <lineage>
        <taxon>Eukaryota</taxon>
        <taxon>Viridiplantae</taxon>
        <taxon>Streptophyta</taxon>
        <taxon>Embryophyta</taxon>
        <taxon>Tracheophyta</taxon>
        <taxon>Spermatophyta</taxon>
        <taxon>Magnoliopsida</taxon>
        <taxon>Ranunculales</taxon>
        <taxon>Ranunculaceae</taxon>
        <taxon>Coptidoideae</taxon>
        <taxon>Coptis</taxon>
    </lineage>
</organism>